<dbReference type="Proteomes" id="UP000008021">
    <property type="component" value="Chromosome 2"/>
</dbReference>
<keyword evidence="1" id="KW-0732">Signal</keyword>
<keyword evidence="3" id="KW-1185">Reference proteome</keyword>
<dbReference type="HOGENOM" id="CLU_202793_0_0_1"/>
<organism evidence="2">
    <name type="scientific">Oryza meridionalis</name>
    <dbReference type="NCBI Taxonomy" id="40149"/>
    <lineage>
        <taxon>Eukaryota</taxon>
        <taxon>Viridiplantae</taxon>
        <taxon>Streptophyta</taxon>
        <taxon>Embryophyta</taxon>
        <taxon>Tracheophyta</taxon>
        <taxon>Spermatophyta</taxon>
        <taxon>Magnoliopsida</taxon>
        <taxon>Liliopsida</taxon>
        <taxon>Poales</taxon>
        <taxon>Poaceae</taxon>
        <taxon>BOP clade</taxon>
        <taxon>Oryzoideae</taxon>
        <taxon>Oryzeae</taxon>
        <taxon>Oryzinae</taxon>
        <taxon>Oryza</taxon>
    </lineage>
</organism>
<reference evidence="2" key="1">
    <citation type="submission" date="2015-04" db="UniProtKB">
        <authorList>
            <consortium name="EnsemblPlants"/>
        </authorList>
    </citation>
    <scope>IDENTIFICATION</scope>
</reference>
<dbReference type="AlphaFoldDB" id="A0A0E0CJQ9"/>
<name>A0A0E0CJQ9_9ORYZ</name>
<accession>A0A0E0CJQ9</accession>
<evidence type="ECO:0000256" key="1">
    <source>
        <dbReference type="SAM" id="SignalP"/>
    </source>
</evidence>
<dbReference type="EnsemblPlants" id="OMERI02G14650.1">
    <property type="protein sequence ID" value="OMERI02G14650.1"/>
    <property type="gene ID" value="OMERI02G14650"/>
</dbReference>
<sequence length="67" mass="7185">MEKKARMRVVLVLVAVMLASILQEAYAGRSRSPGTSGLSKGVMGCNILGKCDKLQLRPRLKPATGLD</sequence>
<feature type="signal peptide" evidence="1">
    <location>
        <begin position="1"/>
        <end position="27"/>
    </location>
</feature>
<evidence type="ECO:0000313" key="2">
    <source>
        <dbReference type="EnsemblPlants" id="OMERI02G14650.1"/>
    </source>
</evidence>
<feature type="chain" id="PRO_5002355836" evidence="1">
    <location>
        <begin position="28"/>
        <end position="67"/>
    </location>
</feature>
<proteinExistence type="predicted"/>
<evidence type="ECO:0000313" key="3">
    <source>
        <dbReference type="Proteomes" id="UP000008021"/>
    </source>
</evidence>
<dbReference type="Gramene" id="OMERI02G14650.1">
    <property type="protein sequence ID" value="OMERI02G14650.1"/>
    <property type="gene ID" value="OMERI02G14650"/>
</dbReference>
<protein>
    <submittedName>
        <fullName evidence="2">Uncharacterized protein</fullName>
    </submittedName>
</protein>
<reference evidence="2" key="2">
    <citation type="submission" date="2018-05" db="EMBL/GenBank/DDBJ databases">
        <title>OmerRS3 (Oryza meridionalis Reference Sequence Version 3).</title>
        <authorList>
            <person name="Zhang J."/>
            <person name="Kudrna D."/>
            <person name="Lee S."/>
            <person name="Talag J."/>
            <person name="Welchert J."/>
            <person name="Wing R.A."/>
        </authorList>
    </citation>
    <scope>NUCLEOTIDE SEQUENCE [LARGE SCALE GENOMIC DNA]</scope>
    <source>
        <strain evidence="2">cv. OR44</strain>
    </source>
</reference>